<dbReference type="Gramene" id="Os02t0228400-01">
    <property type="protein sequence ID" value="Os02t0228400-01"/>
    <property type="gene ID" value="Os02g0228400"/>
</dbReference>
<feature type="region of interest" description="Disordered" evidence="1">
    <location>
        <begin position="29"/>
        <end position="61"/>
    </location>
</feature>
<dbReference type="PROSITE" id="PS51257">
    <property type="entry name" value="PROKAR_LIPOPROTEIN"/>
    <property type="match status" value="1"/>
</dbReference>
<evidence type="ECO:0000256" key="1">
    <source>
        <dbReference type="SAM" id="MobiDB-lite"/>
    </source>
</evidence>
<protein>
    <submittedName>
        <fullName evidence="2">Os02g0228400 protein</fullName>
    </submittedName>
</protein>
<dbReference type="KEGG" id="dosa:Os02g0228400"/>
<organism evidence="2 3">
    <name type="scientific">Oryza sativa subsp. japonica</name>
    <name type="common">Rice</name>
    <dbReference type="NCBI Taxonomy" id="39947"/>
    <lineage>
        <taxon>Eukaryota</taxon>
        <taxon>Viridiplantae</taxon>
        <taxon>Streptophyta</taxon>
        <taxon>Embryophyta</taxon>
        <taxon>Tracheophyta</taxon>
        <taxon>Spermatophyta</taxon>
        <taxon>Magnoliopsida</taxon>
        <taxon>Liliopsida</taxon>
        <taxon>Poales</taxon>
        <taxon>Poaceae</taxon>
        <taxon>BOP clade</taxon>
        <taxon>Oryzoideae</taxon>
        <taxon>Oryzeae</taxon>
        <taxon>Oryzinae</taxon>
        <taxon>Oryza</taxon>
        <taxon>Oryza sativa</taxon>
    </lineage>
</organism>
<evidence type="ECO:0000313" key="2">
    <source>
        <dbReference type="EMBL" id="BAF08270.2"/>
    </source>
</evidence>
<reference evidence="2 3" key="1">
    <citation type="journal article" date="2005" name="Nature">
        <title>The map-based sequence of the rice genome.</title>
        <authorList>
            <consortium name="International rice genome sequencing project (IRGSP)"/>
            <person name="Matsumoto T."/>
            <person name="Wu J."/>
            <person name="Kanamori H."/>
            <person name="Katayose Y."/>
            <person name="Fujisawa M."/>
            <person name="Namiki N."/>
            <person name="Mizuno H."/>
            <person name="Yamamoto K."/>
            <person name="Antonio B.A."/>
            <person name="Baba T."/>
            <person name="Sakata K."/>
            <person name="Nagamura Y."/>
            <person name="Aoki H."/>
            <person name="Arikawa K."/>
            <person name="Arita K."/>
            <person name="Bito T."/>
            <person name="Chiden Y."/>
            <person name="Fujitsuka N."/>
            <person name="Fukunaka R."/>
            <person name="Hamada M."/>
            <person name="Harada C."/>
            <person name="Hayashi A."/>
            <person name="Hijishita S."/>
            <person name="Honda M."/>
            <person name="Hosokawa S."/>
            <person name="Ichikawa Y."/>
            <person name="Idonuma A."/>
            <person name="Iijima M."/>
            <person name="Ikeda M."/>
            <person name="Ikeno M."/>
            <person name="Ito K."/>
            <person name="Ito S."/>
            <person name="Ito T."/>
            <person name="Ito Y."/>
            <person name="Ito Y."/>
            <person name="Iwabuchi A."/>
            <person name="Kamiya K."/>
            <person name="Karasawa W."/>
            <person name="Kurita K."/>
            <person name="Katagiri S."/>
            <person name="Kikuta A."/>
            <person name="Kobayashi H."/>
            <person name="Kobayashi N."/>
            <person name="Machita K."/>
            <person name="Maehara T."/>
            <person name="Masukawa M."/>
            <person name="Mizubayashi T."/>
            <person name="Mukai Y."/>
            <person name="Nagasaki H."/>
            <person name="Nagata Y."/>
            <person name="Naito S."/>
            <person name="Nakashima M."/>
            <person name="Nakama Y."/>
            <person name="Nakamichi Y."/>
            <person name="Nakamura M."/>
            <person name="Meguro A."/>
            <person name="Negishi M."/>
            <person name="Ohta I."/>
            <person name="Ohta T."/>
            <person name="Okamoto M."/>
            <person name="Ono N."/>
            <person name="Saji S."/>
            <person name="Sakaguchi M."/>
            <person name="Sakai K."/>
            <person name="Shibata M."/>
            <person name="Shimokawa T."/>
            <person name="Song J."/>
            <person name="Takazaki Y."/>
            <person name="Terasawa K."/>
            <person name="Tsugane M."/>
            <person name="Tsuji K."/>
            <person name="Ueda S."/>
            <person name="Waki K."/>
            <person name="Yamagata H."/>
            <person name="Yamamoto M."/>
            <person name="Yamamoto S."/>
            <person name="Yamane H."/>
            <person name="Yoshiki S."/>
            <person name="Yoshihara R."/>
            <person name="Yukawa K."/>
            <person name="Zhong H."/>
            <person name="Yano M."/>
            <person name="Yuan Q."/>
            <person name="Ouyang S."/>
            <person name="Liu J."/>
            <person name="Jones K.M."/>
            <person name="Gansberger K."/>
            <person name="Moffat K."/>
            <person name="Hill J."/>
            <person name="Bera J."/>
            <person name="Fadrosh D."/>
            <person name="Jin S."/>
            <person name="Johri S."/>
            <person name="Kim M."/>
            <person name="Overton L."/>
            <person name="Reardon M."/>
            <person name="Tsitrin T."/>
            <person name="Vuong H."/>
            <person name="Weaver B."/>
            <person name="Ciecko A."/>
            <person name="Tallon L."/>
            <person name="Jackson J."/>
            <person name="Pai G."/>
            <person name="Aken S.V."/>
            <person name="Utterback T."/>
            <person name="Reidmuller S."/>
            <person name="Feldblyum T."/>
            <person name="Hsiao J."/>
            <person name="Zismann V."/>
            <person name="Iobst S."/>
            <person name="de Vazeille A.R."/>
            <person name="Buell C.R."/>
            <person name="Ying K."/>
            <person name="Li Y."/>
            <person name="Lu T."/>
            <person name="Huang Y."/>
            <person name="Zhao Q."/>
            <person name="Feng Q."/>
            <person name="Zhang L."/>
            <person name="Zhu J."/>
            <person name="Weng Q."/>
            <person name="Mu J."/>
            <person name="Lu Y."/>
            <person name="Fan D."/>
            <person name="Liu Y."/>
            <person name="Guan J."/>
            <person name="Zhang Y."/>
            <person name="Yu S."/>
            <person name="Liu X."/>
            <person name="Zhang Y."/>
            <person name="Hong G."/>
            <person name="Han B."/>
            <person name="Choisne N."/>
            <person name="Demange N."/>
            <person name="Orjeda G."/>
            <person name="Samain S."/>
            <person name="Cattolico L."/>
            <person name="Pelletier E."/>
            <person name="Couloux A."/>
            <person name="Segurens B."/>
            <person name="Wincker P."/>
            <person name="D'Hont A."/>
            <person name="Scarpelli C."/>
            <person name="Weissenbach J."/>
            <person name="Salanoubat M."/>
            <person name="Quetier F."/>
            <person name="Yu Y."/>
            <person name="Kim H.R."/>
            <person name="Rambo T."/>
            <person name="Currie J."/>
            <person name="Collura K."/>
            <person name="Luo M."/>
            <person name="Yang T."/>
            <person name="Ammiraju J.S.S."/>
            <person name="Engler F."/>
            <person name="Soderlund C."/>
            <person name="Wing R.A."/>
            <person name="Palmer L.E."/>
            <person name="de la Bastide M."/>
            <person name="Spiegel L."/>
            <person name="Nascimento L."/>
            <person name="Zutavern T."/>
            <person name="O'Shaughnessy A."/>
            <person name="Dike S."/>
            <person name="Dedhia N."/>
            <person name="Preston R."/>
            <person name="Balija V."/>
            <person name="McCombie W.R."/>
            <person name="Chow T."/>
            <person name="Chen H."/>
            <person name="Chung M."/>
            <person name="Chen C."/>
            <person name="Shaw J."/>
            <person name="Wu H."/>
            <person name="Hsiao K."/>
            <person name="Chao Y."/>
            <person name="Chu M."/>
            <person name="Cheng C."/>
            <person name="Hour A."/>
            <person name="Lee P."/>
            <person name="Lin S."/>
            <person name="Lin Y."/>
            <person name="Liou J."/>
            <person name="Liu S."/>
            <person name="Hsing Y."/>
            <person name="Raghuvanshi S."/>
            <person name="Mohanty A."/>
            <person name="Bharti A.K."/>
            <person name="Gaur A."/>
            <person name="Gupta V."/>
            <person name="Kumar D."/>
            <person name="Ravi V."/>
            <person name="Vij S."/>
            <person name="Kapur A."/>
            <person name="Khurana P."/>
            <person name="Khurana P."/>
            <person name="Khurana J.P."/>
            <person name="Tyagi A.K."/>
            <person name="Gaikwad K."/>
            <person name="Singh A."/>
            <person name="Dalal V."/>
            <person name="Srivastava S."/>
            <person name="Dixit A."/>
            <person name="Pal A.K."/>
            <person name="Ghazi I.A."/>
            <person name="Yadav M."/>
            <person name="Pandit A."/>
            <person name="Bhargava A."/>
            <person name="Sureshbabu K."/>
            <person name="Batra K."/>
            <person name="Sharma T.R."/>
            <person name="Mohapatra T."/>
            <person name="Singh N.K."/>
            <person name="Messing J."/>
            <person name="Nelson A.B."/>
            <person name="Fuks G."/>
            <person name="Kavchok S."/>
            <person name="Keizer G."/>
            <person name="Linton E."/>
            <person name="Llaca V."/>
            <person name="Song R."/>
            <person name="Tanyolac B."/>
            <person name="Young S."/>
            <person name="Ho-Il K."/>
            <person name="Hahn J.H."/>
            <person name="Sangsakoo G."/>
            <person name="Vanavichit A."/>
            <person name="de Mattos Luiz.A.T."/>
            <person name="Zimmer P.D."/>
            <person name="Malone G."/>
            <person name="Dellagostin O."/>
            <person name="de Oliveira A.C."/>
            <person name="Bevan M."/>
            <person name="Bancroft I."/>
            <person name="Minx P."/>
            <person name="Cordum H."/>
            <person name="Wilson R."/>
            <person name="Cheng Z."/>
            <person name="Jin W."/>
            <person name="Jiang J."/>
            <person name="Leong S.A."/>
            <person name="Iwama H."/>
            <person name="Gojobori T."/>
            <person name="Itoh T."/>
            <person name="Niimura Y."/>
            <person name="Fujii Y."/>
            <person name="Habara T."/>
            <person name="Sakai H."/>
            <person name="Sato Y."/>
            <person name="Wilson G."/>
            <person name="Kumar K."/>
            <person name="McCouch S."/>
            <person name="Juretic N."/>
            <person name="Hoen D."/>
            <person name="Wright S."/>
            <person name="Bruskiewich R."/>
            <person name="Bureau T."/>
            <person name="Miyao A."/>
            <person name="Hirochika H."/>
            <person name="Nishikawa T."/>
            <person name="Kadowaki K."/>
            <person name="Sugiura M."/>
            <person name="Burr B."/>
            <person name="Sasaki T."/>
        </authorList>
    </citation>
    <scope>NUCLEOTIDE SEQUENCE [LARGE SCALE GENOMIC DNA]</scope>
    <source>
        <strain evidence="3">cv. Nipponbare</strain>
    </source>
</reference>
<proteinExistence type="predicted"/>
<accession>A0A0P0VGR8</accession>
<dbReference type="AlphaFoldDB" id="A0A0P0VGR8"/>
<dbReference type="EMBL" id="AP008208">
    <property type="protein sequence ID" value="BAF08270.2"/>
    <property type="molecule type" value="Genomic_DNA"/>
</dbReference>
<name>A0A0P0VGR8_ORYSJ</name>
<sequence length="161" mass="18305">MPSRNTATASSRNAALSWMASSTTSCSSPPALYRRHAHSARHQSAPPSFATRPVVSSSSTTPNAYTSTFSFTFALHPYSATARQTYRRTLDSHELARSMASKSNQINEQQSCDEPHLEPCSRRCHRWRRWNSARRTWRGSWRGRSRRSWRGRPGRAGCCWT</sequence>
<evidence type="ECO:0000313" key="3">
    <source>
        <dbReference type="Proteomes" id="UP000000763"/>
    </source>
</evidence>
<reference evidence="3" key="2">
    <citation type="journal article" date="2008" name="Nucleic Acids Res.">
        <title>The rice annotation project database (RAP-DB): 2008 update.</title>
        <authorList>
            <consortium name="The rice annotation project (RAP)"/>
        </authorList>
    </citation>
    <scope>GENOME REANNOTATION</scope>
    <source>
        <strain evidence="3">cv. Nipponbare</strain>
    </source>
</reference>
<gene>
    <name evidence="2" type="ordered locus">Os02g0228400</name>
</gene>
<dbReference type="Proteomes" id="UP000000763">
    <property type="component" value="Chromosome 2"/>
</dbReference>